<keyword evidence="5" id="KW-0564">Palmitate</keyword>
<feature type="signal peptide" evidence="8">
    <location>
        <begin position="1"/>
        <end position="19"/>
    </location>
</feature>
<keyword evidence="3 8" id="KW-0732">Signal</keyword>
<dbReference type="Proteomes" id="UP000764045">
    <property type="component" value="Unassembled WGS sequence"/>
</dbReference>
<dbReference type="Pfam" id="PF08842">
    <property type="entry name" value="Mfa2"/>
    <property type="match status" value="1"/>
</dbReference>
<evidence type="ECO:0000313" key="10">
    <source>
        <dbReference type="Proteomes" id="UP000764045"/>
    </source>
</evidence>
<evidence type="ECO:0000313" key="9">
    <source>
        <dbReference type="EMBL" id="MBM6662844.1"/>
    </source>
</evidence>
<name>A0A939B5V6_9BACT</name>
<gene>
    <name evidence="9" type="ORF">H6B30_14015</name>
</gene>
<comment type="similarity">
    <text evidence="2">Belongs to the bacteroidetes fimbrillin superfamily. FimB/Mfa2 family.</text>
</comment>
<dbReference type="Gene3D" id="2.60.40.2100">
    <property type="match status" value="1"/>
</dbReference>
<organism evidence="9 10">
    <name type="scientific">Marseilla massiliensis</name>
    <dbReference type="NCBI Taxonomy" id="1841864"/>
    <lineage>
        <taxon>Bacteria</taxon>
        <taxon>Pseudomonadati</taxon>
        <taxon>Bacteroidota</taxon>
        <taxon>Bacteroidia</taxon>
        <taxon>Bacteroidales</taxon>
        <taxon>Prevotellaceae</taxon>
        <taxon>Marseilla</taxon>
    </lineage>
</organism>
<evidence type="ECO:0000256" key="6">
    <source>
        <dbReference type="ARBA" id="ARBA00023237"/>
    </source>
</evidence>
<evidence type="ECO:0000256" key="2">
    <source>
        <dbReference type="ARBA" id="ARBA00007248"/>
    </source>
</evidence>
<evidence type="ECO:0000256" key="5">
    <source>
        <dbReference type="ARBA" id="ARBA00023139"/>
    </source>
</evidence>
<dbReference type="Gene3D" id="2.60.40.2090">
    <property type="match status" value="1"/>
</dbReference>
<keyword evidence="10" id="KW-1185">Reference proteome</keyword>
<dbReference type="InterPro" id="IPR014941">
    <property type="entry name" value="FimB/Mfa2/Mfa3"/>
</dbReference>
<dbReference type="RefSeq" id="WP_205111647.1">
    <property type="nucleotide sequence ID" value="NZ_JACJJL010000031.1"/>
</dbReference>
<evidence type="ECO:0000256" key="7">
    <source>
        <dbReference type="ARBA" id="ARBA00023288"/>
    </source>
</evidence>
<keyword evidence="6" id="KW-0998">Cell outer membrane</keyword>
<evidence type="ECO:0000256" key="8">
    <source>
        <dbReference type="SAM" id="SignalP"/>
    </source>
</evidence>
<keyword evidence="7" id="KW-0449">Lipoprotein</keyword>
<reference evidence="9 10" key="1">
    <citation type="journal article" date="2021" name="Sci. Rep.">
        <title>The distribution of antibiotic resistance genes in chicken gut microbiota commensals.</title>
        <authorList>
            <person name="Juricova H."/>
            <person name="Matiasovicova J."/>
            <person name="Kubasova T."/>
            <person name="Cejkova D."/>
            <person name="Rychlik I."/>
        </authorList>
    </citation>
    <scope>NUCLEOTIDE SEQUENCE [LARGE SCALE GENOMIC DNA]</scope>
    <source>
        <strain evidence="9 10">An819</strain>
    </source>
</reference>
<comment type="subcellular location">
    <subcellularLocation>
        <location evidence="1">Cell outer membrane</location>
    </subcellularLocation>
</comment>
<dbReference type="AlphaFoldDB" id="A0A939B5V6"/>
<dbReference type="PROSITE" id="PS51257">
    <property type="entry name" value="PROKAR_LIPOPROTEIN"/>
    <property type="match status" value="1"/>
</dbReference>
<proteinExistence type="inferred from homology"/>
<dbReference type="EMBL" id="JACJJL010000031">
    <property type="protein sequence ID" value="MBM6662844.1"/>
    <property type="molecule type" value="Genomic_DNA"/>
</dbReference>
<dbReference type="GO" id="GO:0009279">
    <property type="term" value="C:cell outer membrane"/>
    <property type="evidence" value="ECO:0007669"/>
    <property type="project" value="UniProtKB-SubCell"/>
</dbReference>
<evidence type="ECO:0000256" key="1">
    <source>
        <dbReference type="ARBA" id="ARBA00004442"/>
    </source>
</evidence>
<protein>
    <submittedName>
        <fullName evidence="9">FimB/Mfa2 family fimbrial subunit</fullName>
    </submittedName>
</protein>
<evidence type="ECO:0000256" key="3">
    <source>
        <dbReference type="ARBA" id="ARBA00022729"/>
    </source>
</evidence>
<accession>A0A939B5V6</accession>
<sequence>MKHLTKILMAWLLWPLLSAAVLSSCSMMHEDRDDCPTGLCLSFRYNYNLERADMFGDHVGAVDVYVFDADGHYVTTLADANRGPLRPLAAPGYAMHANLAPGKYKFIVLAGQDDYDAQLARGRDHFMRSELAPGDPMQALSVRLQTVGNGEALLRVDNHGLPLDTLWHGMETTPVEVFAGRPTYHTIPLVRDTKKINVTLRELDNPATMDVANYDMAIIDHNATLRWDNSVDESQAVVYTPHARWNTNDRTGATDANNDPVGGIGRMAHADFMTSRIIIHDNPADDGVLTIKNRTTGMEVVRVNLPDILSRLRNAEEIHRYSAQEFLDRGYDYQLDFYIKGDRLAYVNISISILGWSKRIQFEDL</sequence>
<comment type="caution">
    <text evidence="9">The sequence shown here is derived from an EMBL/GenBank/DDBJ whole genome shotgun (WGS) entry which is preliminary data.</text>
</comment>
<keyword evidence="4" id="KW-0472">Membrane</keyword>
<feature type="chain" id="PRO_5037910826" evidence="8">
    <location>
        <begin position="20"/>
        <end position="365"/>
    </location>
</feature>
<evidence type="ECO:0000256" key="4">
    <source>
        <dbReference type="ARBA" id="ARBA00023136"/>
    </source>
</evidence>